<organism evidence="1 2">
    <name type="scientific">Grifola frondosa</name>
    <name type="common">Maitake</name>
    <name type="synonym">Polyporus frondosus</name>
    <dbReference type="NCBI Taxonomy" id="5627"/>
    <lineage>
        <taxon>Eukaryota</taxon>
        <taxon>Fungi</taxon>
        <taxon>Dikarya</taxon>
        <taxon>Basidiomycota</taxon>
        <taxon>Agaricomycotina</taxon>
        <taxon>Agaricomycetes</taxon>
        <taxon>Polyporales</taxon>
        <taxon>Grifolaceae</taxon>
        <taxon>Grifola</taxon>
    </lineage>
</organism>
<dbReference type="OrthoDB" id="2749818at2759"/>
<name>A0A1C7MLD1_GRIFR</name>
<reference evidence="1 2" key="1">
    <citation type="submission" date="2016-03" db="EMBL/GenBank/DDBJ databases">
        <title>Whole genome sequencing of Grifola frondosa 9006-11.</title>
        <authorList>
            <person name="Min B."/>
            <person name="Park H."/>
            <person name="Kim J.-G."/>
            <person name="Cho H."/>
            <person name="Oh Y.-L."/>
            <person name="Kong W.-S."/>
            <person name="Choi I.-G."/>
        </authorList>
    </citation>
    <scope>NUCLEOTIDE SEQUENCE [LARGE SCALE GENOMIC DNA]</scope>
    <source>
        <strain evidence="1 2">9006-11</strain>
    </source>
</reference>
<gene>
    <name evidence="1" type="ORF">A0H81_02373</name>
</gene>
<dbReference type="AlphaFoldDB" id="A0A1C7MLD1"/>
<evidence type="ECO:0008006" key="3">
    <source>
        <dbReference type="Google" id="ProtNLM"/>
    </source>
</evidence>
<sequence length="316" mass="35358">MNTSLLFSDRLNPVIDLNHHFSSLSPVLLFDARRTAQQGITAASTAPRRNIMGSFASQVSTTSSQDIARWQPTDHVIRSSLSESYTVQEAKEPYLIHSPLYPQSPLYATYGQASAMRSYSNFPFDSSLTEILSGAPYAELPSNLMNIHAGLELSSAFAVQNTNGYQRIIPHQNPTASRPTDYTEIRGPSIMRRMGSSSVRDATYSLPSDLAINTPAVVYDIHPSRCQWGDACDTVIDDLSARGIIHHLKARHFPDKHWIGHRGPCQWGHCGIEMDFLSYGKHVETVHLRRTTVTCDRCTKPYTRPDSLKRHQKRCG</sequence>
<evidence type="ECO:0000313" key="2">
    <source>
        <dbReference type="Proteomes" id="UP000092993"/>
    </source>
</evidence>
<accession>A0A1C7MLD1</accession>
<proteinExistence type="predicted"/>
<comment type="caution">
    <text evidence="1">The sequence shown here is derived from an EMBL/GenBank/DDBJ whole genome shotgun (WGS) entry which is preliminary data.</text>
</comment>
<protein>
    <recommendedName>
        <fullName evidence="3">C2H2-type domain-containing protein</fullName>
    </recommendedName>
</protein>
<dbReference type="EMBL" id="LUGG01000002">
    <property type="protein sequence ID" value="OBZ77487.1"/>
    <property type="molecule type" value="Genomic_DNA"/>
</dbReference>
<evidence type="ECO:0000313" key="1">
    <source>
        <dbReference type="EMBL" id="OBZ77487.1"/>
    </source>
</evidence>
<dbReference type="STRING" id="5627.A0A1C7MLD1"/>
<dbReference type="Proteomes" id="UP000092993">
    <property type="component" value="Unassembled WGS sequence"/>
</dbReference>
<keyword evidence="2" id="KW-1185">Reference proteome</keyword>